<dbReference type="EMBL" id="JANIGP010000006">
    <property type="protein sequence ID" value="MCY0108968.1"/>
    <property type="molecule type" value="Genomic_DNA"/>
</dbReference>
<dbReference type="CDD" id="cd24157">
    <property type="entry name" value="NUDIX_GDPMK"/>
    <property type="match status" value="1"/>
</dbReference>
<dbReference type="InterPro" id="IPR004385">
    <property type="entry name" value="NDP_pyrophosphatase"/>
</dbReference>
<reference evidence="10 11" key="1">
    <citation type="submission" date="2022-07" db="EMBL/GenBank/DDBJ databases">
        <title>Characterization of plant growth promoting rhizobacteria (PGPR) for use as bioinoculants in agriculture.</title>
        <authorList>
            <person name="Hassen A.I."/>
            <person name="Pierneef R."/>
        </authorList>
    </citation>
    <scope>NUCLEOTIDE SEQUENCE [LARGE SCALE GENOMIC DNA]</scope>
    <source>
        <strain evidence="10 11">SARCC-3054</strain>
    </source>
</reference>
<evidence type="ECO:0000256" key="5">
    <source>
        <dbReference type="ARBA" id="ARBA00016377"/>
    </source>
</evidence>
<accession>A0ABT3YTZ5</accession>
<comment type="subunit">
    <text evidence="4">Homodimer.</text>
</comment>
<evidence type="ECO:0000256" key="4">
    <source>
        <dbReference type="ARBA" id="ARBA00011738"/>
    </source>
</evidence>
<name>A0ABT3YTZ5_9PSED</name>
<evidence type="ECO:0000313" key="10">
    <source>
        <dbReference type="EMBL" id="MCY0108968.1"/>
    </source>
</evidence>
<comment type="similarity">
    <text evidence="3">Belongs to the Nudix hydrolase family. NudK subfamily.</text>
</comment>
<dbReference type="NCBIfam" id="NF011585">
    <property type="entry name" value="PRK15009.1"/>
    <property type="match status" value="1"/>
</dbReference>
<dbReference type="InterPro" id="IPR015797">
    <property type="entry name" value="NUDIX_hydrolase-like_dom_sf"/>
</dbReference>
<dbReference type="Proteomes" id="UP001207830">
    <property type="component" value="Unassembled WGS sequence"/>
</dbReference>
<evidence type="ECO:0000313" key="11">
    <source>
        <dbReference type="Proteomes" id="UP001207830"/>
    </source>
</evidence>
<gene>
    <name evidence="10" type="primary">nudK</name>
    <name evidence="10" type="ORF">NQF78_11635</name>
</gene>
<feature type="domain" description="Nudix hydrolase" evidence="9">
    <location>
        <begin position="44"/>
        <end position="182"/>
    </location>
</feature>
<evidence type="ECO:0000256" key="7">
    <source>
        <dbReference type="ARBA" id="ARBA00032162"/>
    </source>
</evidence>
<comment type="cofactor">
    <cofactor evidence="2">
        <name>Mg(2+)</name>
        <dbReference type="ChEBI" id="CHEBI:18420"/>
    </cofactor>
</comment>
<keyword evidence="6 10" id="KW-0378">Hydrolase</keyword>
<dbReference type="PANTHER" id="PTHR11839">
    <property type="entry name" value="UDP/ADP-SUGAR PYROPHOSPHATASE"/>
    <property type="match status" value="1"/>
</dbReference>
<dbReference type="SUPFAM" id="SSF55811">
    <property type="entry name" value="Nudix"/>
    <property type="match status" value="1"/>
</dbReference>
<comment type="catalytic activity">
    <reaction evidence="1">
        <text>GDP-alpha-D-mannose + H2O = alpha-D-mannose 1-phosphate + GMP + 2 H(+)</text>
        <dbReference type="Rhea" id="RHEA:27978"/>
        <dbReference type="ChEBI" id="CHEBI:15377"/>
        <dbReference type="ChEBI" id="CHEBI:15378"/>
        <dbReference type="ChEBI" id="CHEBI:57527"/>
        <dbReference type="ChEBI" id="CHEBI:58115"/>
        <dbReference type="ChEBI" id="CHEBI:58409"/>
    </reaction>
</comment>
<comment type="caution">
    <text evidence="10">The sequence shown here is derived from an EMBL/GenBank/DDBJ whole genome shotgun (WGS) entry which is preliminary data.</text>
</comment>
<protein>
    <recommendedName>
        <fullName evidence="5">GDP-mannose pyrophosphatase</fullName>
    </recommendedName>
    <alternativeName>
        <fullName evidence="7">GDP-mannose hydrolase</fullName>
    </alternativeName>
    <alternativeName>
        <fullName evidence="8">GDPMK</fullName>
    </alternativeName>
</protein>
<dbReference type="NCBIfam" id="TIGR00052">
    <property type="entry name" value="nudix-type nucleoside diphosphatase, YffH/AdpP family"/>
    <property type="match status" value="1"/>
</dbReference>
<evidence type="ECO:0000256" key="1">
    <source>
        <dbReference type="ARBA" id="ARBA00000847"/>
    </source>
</evidence>
<dbReference type="PROSITE" id="PS51462">
    <property type="entry name" value="NUDIX"/>
    <property type="match status" value="1"/>
</dbReference>
<proteinExistence type="inferred from homology"/>
<dbReference type="Gene3D" id="3.90.79.10">
    <property type="entry name" value="Nucleoside Triphosphate Pyrophosphohydrolase"/>
    <property type="match status" value="1"/>
</dbReference>
<evidence type="ECO:0000256" key="6">
    <source>
        <dbReference type="ARBA" id="ARBA00022801"/>
    </source>
</evidence>
<evidence type="ECO:0000256" key="3">
    <source>
        <dbReference type="ARBA" id="ARBA00007275"/>
    </source>
</evidence>
<dbReference type="InterPro" id="IPR000086">
    <property type="entry name" value="NUDIX_hydrolase_dom"/>
</dbReference>
<evidence type="ECO:0000256" key="8">
    <source>
        <dbReference type="ARBA" id="ARBA00032272"/>
    </source>
</evidence>
<evidence type="ECO:0000259" key="9">
    <source>
        <dbReference type="PROSITE" id="PS51462"/>
    </source>
</evidence>
<keyword evidence="11" id="KW-1185">Reference proteome</keyword>
<dbReference type="RefSeq" id="WP_267800857.1">
    <property type="nucleotide sequence ID" value="NZ_JANIGP010000006.1"/>
</dbReference>
<evidence type="ECO:0000256" key="2">
    <source>
        <dbReference type="ARBA" id="ARBA00001946"/>
    </source>
</evidence>
<dbReference type="GO" id="GO:0016787">
    <property type="term" value="F:hydrolase activity"/>
    <property type="evidence" value="ECO:0007669"/>
    <property type="project" value="UniProtKB-KW"/>
</dbReference>
<dbReference type="PANTHER" id="PTHR11839:SF18">
    <property type="entry name" value="NUDIX HYDROLASE DOMAIN-CONTAINING PROTEIN"/>
    <property type="match status" value="1"/>
</dbReference>
<sequence length="315" mass="35103">MNHRNVRIVAQHLLSDNWYLLKKIDFELQRRDGSWQALSREVYDRGNGATIALYNLAQRSVILIRQFRIPTFVNDHDGYLIETAAGLLDNASPEERIRLEAEEETGYRVRSVRKVYEAFMSPGSVTERLHFFVGEYHPEDRVSDGGGLADEGEDIEVLELPFDQALAMVDDGRIMDGKTIILLQYLKTVIPPSPALMILVAGPYRSGTGDDPAAIAANLQAMQACAAELLQAGHFPLLAEWVALPLVQLAGSQHVGDEVYQAHFHDYAKTLLQRCDAVLRIGGESAGADQMVELARQRGLAVYHDLREIPAVGRR</sequence>
<dbReference type="Gene3D" id="3.40.50.10400">
    <property type="entry name" value="Hypothetical protein PA1492"/>
    <property type="match status" value="1"/>
</dbReference>
<organism evidence="10 11">
    <name type="scientific">Pseudomonas monsensis</name>
    <dbReference type="NCBI Taxonomy" id="2745509"/>
    <lineage>
        <taxon>Bacteria</taxon>
        <taxon>Pseudomonadati</taxon>
        <taxon>Pseudomonadota</taxon>
        <taxon>Gammaproteobacteria</taxon>
        <taxon>Pseudomonadales</taxon>
        <taxon>Pseudomonadaceae</taxon>
        <taxon>Pseudomonas</taxon>
    </lineage>
</organism>